<dbReference type="InterPro" id="IPR009003">
    <property type="entry name" value="Peptidase_S1_PA"/>
</dbReference>
<dbReference type="PROSITE" id="PS50240">
    <property type="entry name" value="TRYPSIN_DOM"/>
    <property type="match status" value="1"/>
</dbReference>
<dbReference type="SMART" id="SM00020">
    <property type="entry name" value="Tryp_SPc"/>
    <property type="match status" value="1"/>
</dbReference>
<keyword evidence="3" id="KW-0720">Serine protease</keyword>
<dbReference type="AlphaFoldDB" id="A0A1S3D6A6"/>
<evidence type="ECO:0000256" key="2">
    <source>
        <dbReference type="ARBA" id="ARBA00022801"/>
    </source>
</evidence>
<dbReference type="SUPFAM" id="SSF50494">
    <property type="entry name" value="Trypsin-like serine proteases"/>
    <property type="match status" value="1"/>
</dbReference>
<evidence type="ECO:0000256" key="1">
    <source>
        <dbReference type="ARBA" id="ARBA00022670"/>
    </source>
</evidence>
<dbReference type="Proteomes" id="UP000079169">
    <property type="component" value="Unplaced"/>
</dbReference>
<dbReference type="PANTHER" id="PTHR24264:SF54">
    <property type="entry name" value="PEPTIDASE S1 DOMAIN-CONTAINING PROTEIN"/>
    <property type="match status" value="1"/>
</dbReference>
<dbReference type="KEGG" id="dci:103512330"/>
<dbReference type="InterPro" id="IPR043504">
    <property type="entry name" value="Peptidase_S1_PA_chymotrypsin"/>
</dbReference>
<evidence type="ECO:0000313" key="7">
    <source>
        <dbReference type="Proteomes" id="UP000079169"/>
    </source>
</evidence>
<dbReference type="InterPro" id="IPR001314">
    <property type="entry name" value="Peptidase_S1A"/>
</dbReference>
<dbReference type="PaxDb" id="121845-A0A1S3D6A6"/>
<dbReference type="PROSITE" id="PS00135">
    <property type="entry name" value="TRYPSIN_SER"/>
    <property type="match status" value="1"/>
</dbReference>
<protein>
    <submittedName>
        <fullName evidence="8">Trypsin-1-like</fullName>
    </submittedName>
</protein>
<evidence type="ECO:0000256" key="5">
    <source>
        <dbReference type="ARBA" id="ARBA00024195"/>
    </source>
</evidence>
<proteinExistence type="inferred from homology"/>
<dbReference type="PANTHER" id="PTHR24264">
    <property type="entry name" value="TRYPSIN-RELATED"/>
    <property type="match status" value="1"/>
</dbReference>
<dbReference type="GeneID" id="103512330"/>
<dbReference type="FunFam" id="2.40.10.10:FF:000002">
    <property type="entry name" value="Transmembrane protease serine"/>
    <property type="match status" value="1"/>
</dbReference>
<keyword evidence="2" id="KW-0378">Hydrolase</keyword>
<dbReference type="Gene3D" id="2.40.10.10">
    <property type="entry name" value="Trypsin-like serine proteases"/>
    <property type="match status" value="1"/>
</dbReference>
<evidence type="ECO:0000259" key="6">
    <source>
        <dbReference type="PROSITE" id="PS50240"/>
    </source>
</evidence>
<reference evidence="8" key="1">
    <citation type="submission" date="2025-08" db="UniProtKB">
        <authorList>
            <consortium name="RefSeq"/>
        </authorList>
    </citation>
    <scope>IDENTIFICATION</scope>
</reference>
<organism evidence="7 8">
    <name type="scientific">Diaphorina citri</name>
    <name type="common">Asian citrus psyllid</name>
    <dbReference type="NCBI Taxonomy" id="121845"/>
    <lineage>
        <taxon>Eukaryota</taxon>
        <taxon>Metazoa</taxon>
        <taxon>Ecdysozoa</taxon>
        <taxon>Arthropoda</taxon>
        <taxon>Hexapoda</taxon>
        <taxon>Insecta</taxon>
        <taxon>Pterygota</taxon>
        <taxon>Neoptera</taxon>
        <taxon>Paraneoptera</taxon>
        <taxon>Hemiptera</taxon>
        <taxon>Sternorrhyncha</taxon>
        <taxon>Psylloidea</taxon>
        <taxon>Psyllidae</taxon>
        <taxon>Diaphorininae</taxon>
        <taxon>Diaphorina</taxon>
    </lineage>
</organism>
<evidence type="ECO:0000313" key="8">
    <source>
        <dbReference type="RefSeq" id="XP_008475313.1"/>
    </source>
</evidence>
<evidence type="ECO:0000256" key="4">
    <source>
        <dbReference type="ARBA" id="ARBA00023157"/>
    </source>
</evidence>
<dbReference type="GO" id="GO:0004252">
    <property type="term" value="F:serine-type endopeptidase activity"/>
    <property type="evidence" value="ECO:0007669"/>
    <property type="project" value="InterPro"/>
</dbReference>
<dbReference type="InterPro" id="IPR001254">
    <property type="entry name" value="Trypsin_dom"/>
</dbReference>
<dbReference type="Pfam" id="PF00089">
    <property type="entry name" value="Trypsin"/>
    <property type="match status" value="1"/>
</dbReference>
<keyword evidence="7" id="KW-1185">Reference proteome</keyword>
<gene>
    <name evidence="8" type="primary">LOC103512330</name>
</gene>
<dbReference type="InterPro" id="IPR050127">
    <property type="entry name" value="Serine_Proteases_S1"/>
</dbReference>
<dbReference type="OMA" id="MICAGED"/>
<sequence length="255" mass="28251">MMGSLRLDSHRKLSFDADVKKAGKSLEIVKGSLSSYNDENKYNKKWAKYADNVFTVVGGDYNLFDIEGHEQRRRVERIYTDFYDKSIYKNDIALLELTRPFKFNEFVSPICLPNPGLTVTADVGLISGWGRLSEGGSLPHILQAAEVPLTPKEECRRSYAVAGYSNYLNQCQVCTGTKQGGLDSCQGDSGGPLACPLPDGRYYLCGITSWGVGCARPDFYGVYTLVSCYSDWVKSILYASVSAKRVNQTSVEGNH</sequence>
<dbReference type="RefSeq" id="XP_008475313.1">
    <property type="nucleotide sequence ID" value="XM_008477091.1"/>
</dbReference>
<dbReference type="GO" id="GO:0006508">
    <property type="term" value="P:proteolysis"/>
    <property type="evidence" value="ECO:0007669"/>
    <property type="project" value="UniProtKB-KW"/>
</dbReference>
<name>A0A1S3D6A6_DIACI</name>
<dbReference type="PRINTS" id="PR00722">
    <property type="entry name" value="CHYMOTRYPSIN"/>
</dbReference>
<evidence type="ECO:0000256" key="3">
    <source>
        <dbReference type="ARBA" id="ARBA00022825"/>
    </source>
</evidence>
<dbReference type="STRING" id="121845.A0A1S3D6A6"/>
<keyword evidence="4" id="KW-1015">Disulfide bond</keyword>
<dbReference type="CDD" id="cd00190">
    <property type="entry name" value="Tryp_SPc"/>
    <property type="match status" value="1"/>
</dbReference>
<comment type="similarity">
    <text evidence="5">Belongs to the peptidase S1 family. CLIP subfamily.</text>
</comment>
<keyword evidence="1" id="KW-0645">Protease</keyword>
<dbReference type="GO" id="GO:0005615">
    <property type="term" value="C:extracellular space"/>
    <property type="evidence" value="ECO:0007669"/>
    <property type="project" value="TreeGrafter"/>
</dbReference>
<accession>A0A1S3D6A6</accession>
<feature type="domain" description="Peptidase S1" evidence="6">
    <location>
        <begin position="1"/>
        <end position="238"/>
    </location>
</feature>
<dbReference type="InterPro" id="IPR033116">
    <property type="entry name" value="TRYPSIN_SER"/>
</dbReference>